<evidence type="ECO:0000313" key="3">
    <source>
        <dbReference type="Proteomes" id="UP000254235"/>
    </source>
</evidence>
<name>A0A379G8Z3_9BACT</name>
<protein>
    <recommendedName>
        <fullName evidence="4">KWG Leptospira</fullName>
    </recommendedName>
</protein>
<keyword evidence="1" id="KW-0732">Signal</keyword>
<dbReference type="InterPro" id="IPR032774">
    <property type="entry name" value="WG_beta_rep"/>
</dbReference>
<feature type="signal peptide" evidence="1">
    <location>
        <begin position="1"/>
        <end position="32"/>
    </location>
</feature>
<sequence length="183" mass="20887">MEQKHIKTNILRKYFALSLISIALFFTNCAHTDSRLFVAEKNNLYGYVNAKGDTVVACKYLCSYTDTIVRIGFVGDNSGKIRCIDNKGNMLFYVFNFDNGPDYPSEGYFRIMDSNELFGFADTRGNVVIKPQYKFANPFKDGKAKVTNTGQKITADTISESHWHWASNNWFFISHKGKKLLSK</sequence>
<dbReference type="EMBL" id="UGTP01000002">
    <property type="protein sequence ID" value="SUC37415.1"/>
    <property type="molecule type" value="Genomic_DNA"/>
</dbReference>
<accession>A0A379G8Z3</accession>
<evidence type="ECO:0000313" key="2">
    <source>
        <dbReference type="EMBL" id="SUC37415.1"/>
    </source>
</evidence>
<reference evidence="2 3" key="1">
    <citation type="submission" date="2018-06" db="EMBL/GenBank/DDBJ databases">
        <authorList>
            <consortium name="Pathogen Informatics"/>
            <person name="Doyle S."/>
        </authorList>
    </citation>
    <scope>NUCLEOTIDE SEQUENCE [LARGE SCALE GENOMIC DNA]</scope>
    <source>
        <strain evidence="2 3">NCTC13043</strain>
    </source>
</reference>
<proteinExistence type="predicted"/>
<evidence type="ECO:0000256" key="1">
    <source>
        <dbReference type="SAM" id="SignalP"/>
    </source>
</evidence>
<feature type="chain" id="PRO_5016689092" description="KWG Leptospira" evidence="1">
    <location>
        <begin position="33"/>
        <end position="183"/>
    </location>
</feature>
<dbReference type="Pfam" id="PF14903">
    <property type="entry name" value="WG_beta_rep"/>
    <property type="match status" value="2"/>
</dbReference>
<dbReference type="AlphaFoldDB" id="A0A379G8Z3"/>
<gene>
    <name evidence="2" type="ORF">NCTC13043_01903</name>
</gene>
<dbReference type="PANTHER" id="PTHR37841">
    <property type="entry name" value="GLR2918 PROTEIN"/>
    <property type="match status" value="1"/>
</dbReference>
<dbReference type="PANTHER" id="PTHR37841:SF1">
    <property type="entry name" value="DUF3298 DOMAIN-CONTAINING PROTEIN"/>
    <property type="match status" value="1"/>
</dbReference>
<evidence type="ECO:0008006" key="4">
    <source>
        <dbReference type="Google" id="ProtNLM"/>
    </source>
</evidence>
<organism evidence="2 3">
    <name type="scientific">Prevotella pallens</name>
    <dbReference type="NCBI Taxonomy" id="60133"/>
    <lineage>
        <taxon>Bacteria</taxon>
        <taxon>Pseudomonadati</taxon>
        <taxon>Bacteroidota</taxon>
        <taxon>Bacteroidia</taxon>
        <taxon>Bacteroidales</taxon>
        <taxon>Prevotellaceae</taxon>
        <taxon>Prevotella</taxon>
    </lineage>
</organism>
<dbReference type="Proteomes" id="UP000254235">
    <property type="component" value="Unassembled WGS sequence"/>
</dbReference>